<name>A0ABW1CW64_9ACTN</name>
<dbReference type="Proteomes" id="UP001596058">
    <property type="component" value="Unassembled WGS sequence"/>
</dbReference>
<comment type="caution">
    <text evidence="1">The sequence shown here is derived from an EMBL/GenBank/DDBJ whole genome shotgun (WGS) entry which is preliminary data.</text>
</comment>
<keyword evidence="2" id="KW-1185">Reference proteome</keyword>
<evidence type="ECO:0000313" key="1">
    <source>
        <dbReference type="EMBL" id="MFC5829858.1"/>
    </source>
</evidence>
<gene>
    <name evidence="1" type="ORF">ACFPZ3_38845</name>
</gene>
<proteinExistence type="predicted"/>
<organism evidence="1 2">
    <name type="scientific">Nonomuraea insulae</name>
    <dbReference type="NCBI Taxonomy" id="1616787"/>
    <lineage>
        <taxon>Bacteria</taxon>
        <taxon>Bacillati</taxon>
        <taxon>Actinomycetota</taxon>
        <taxon>Actinomycetes</taxon>
        <taxon>Streptosporangiales</taxon>
        <taxon>Streptosporangiaceae</taxon>
        <taxon>Nonomuraea</taxon>
    </lineage>
</organism>
<accession>A0ABW1CW64</accession>
<reference evidence="2" key="1">
    <citation type="journal article" date="2019" name="Int. J. Syst. Evol. Microbiol.">
        <title>The Global Catalogue of Microorganisms (GCM) 10K type strain sequencing project: providing services to taxonomists for standard genome sequencing and annotation.</title>
        <authorList>
            <consortium name="The Broad Institute Genomics Platform"/>
            <consortium name="The Broad Institute Genome Sequencing Center for Infectious Disease"/>
            <person name="Wu L."/>
            <person name="Ma J."/>
        </authorList>
    </citation>
    <scope>NUCLEOTIDE SEQUENCE [LARGE SCALE GENOMIC DNA]</scope>
    <source>
        <strain evidence="2">CCUG 53903</strain>
    </source>
</reference>
<protein>
    <submittedName>
        <fullName evidence="1">Uncharacterized protein</fullName>
    </submittedName>
</protein>
<evidence type="ECO:0000313" key="2">
    <source>
        <dbReference type="Proteomes" id="UP001596058"/>
    </source>
</evidence>
<dbReference type="EMBL" id="JBHSPA010000048">
    <property type="protein sequence ID" value="MFC5829858.1"/>
    <property type="molecule type" value="Genomic_DNA"/>
</dbReference>
<sequence>MALRFLGKDTNSVGGDSPTVYATDHDTFIIQGWVADDPDLRAKAALEPDQDVVEIPFNLFGHFAKDGLSGIVTNWSPPVVHVTERQTCFIRGSRVTDPETLVTMDMPGHESCVEVPRAAVAALLQEEGHGVHHV</sequence>
<dbReference type="RefSeq" id="WP_379519352.1">
    <property type="nucleotide sequence ID" value="NZ_JBHSPA010000048.1"/>
</dbReference>